<dbReference type="Proteomes" id="UP000032749">
    <property type="component" value="Chromosome"/>
</dbReference>
<sequence>MSKHITKGFCALIMLATSHSWANTASIDIDAIPDAGAINPIAVQAISGESEGNKFLSFTANIFDTIENNISDTVSNVTAPFEEWSYNRGIGTLPNSCKSGYSANAGMCALDCPSGFDSVAGVCWQQCPEGYSNGGAFCTKWEWLPKTITKQSWVQPRAMMNCAADMKNEAGLCYEPCAETFTGVGPLCFGQFGGFTDQQRILDQAESQQAAVLAASSQGGIFLSKDQNPKLKTDMSFAPIVCGLDAIEGAFGLPIPDPVNIGGSIVNAAGDGIVGAISDGITNDPSAWFVPSLSETVLFDFSAEANCEDDGTLAKASLNFKPSVTVQASTRMFDTALHSLSGVDVGIMQVSLYELIPFRIYGTVGTTLGADTTLTSTVDRSQSPVIIDGHQHANITRLDVTPSMDLWLSSQAYIRITSFLSFIPDLLQVGADFKLWVMELAMPYSLEEGVHSVAGINEVYKKESLQTDIESGRGYVDTFLKVLGFDINAFGDDADIHWDGVAHHALNFSTEESFPIAH</sequence>
<keyword evidence="3" id="KW-1185">Reference proteome</keyword>
<dbReference type="KEGG" id="oai:OLEAN_C25450"/>
<protein>
    <submittedName>
        <fullName evidence="2">Uncharacterized protein</fullName>
    </submittedName>
</protein>
<dbReference type="HOGENOM" id="CLU_525653_0_0_6"/>
<proteinExistence type="predicted"/>
<organism evidence="2 3">
    <name type="scientific">Oleispira antarctica RB-8</name>
    <dbReference type="NCBI Taxonomy" id="698738"/>
    <lineage>
        <taxon>Bacteria</taxon>
        <taxon>Pseudomonadati</taxon>
        <taxon>Pseudomonadota</taxon>
        <taxon>Gammaproteobacteria</taxon>
        <taxon>Oceanospirillales</taxon>
        <taxon>Oceanospirillaceae</taxon>
        <taxon>Oleispira</taxon>
    </lineage>
</organism>
<feature type="signal peptide" evidence="1">
    <location>
        <begin position="1"/>
        <end position="22"/>
    </location>
</feature>
<dbReference type="PANTHER" id="PTHR34859">
    <property type="entry name" value="UNNAMED PRODUCT"/>
    <property type="match status" value="1"/>
</dbReference>
<dbReference type="EMBL" id="FO203512">
    <property type="protein sequence ID" value="CCK76721.1"/>
    <property type="molecule type" value="Genomic_DNA"/>
</dbReference>
<dbReference type="AlphaFoldDB" id="R4YNQ1"/>
<evidence type="ECO:0000256" key="1">
    <source>
        <dbReference type="SAM" id="SignalP"/>
    </source>
</evidence>
<evidence type="ECO:0000313" key="3">
    <source>
        <dbReference type="Proteomes" id="UP000032749"/>
    </source>
</evidence>
<name>R4YNQ1_OLEAN</name>
<gene>
    <name evidence="2" type="ORF">OLEAN_C25450</name>
</gene>
<keyword evidence="1" id="KW-0732">Signal</keyword>
<dbReference type="InterPro" id="IPR009030">
    <property type="entry name" value="Growth_fac_rcpt_cys_sf"/>
</dbReference>
<dbReference type="PANTHER" id="PTHR34859:SF2">
    <property type="entry name" value="LYSM DOMAIN-CONTAINING PROTEIN"/>
    <property type="match status" value="1"/>
</dbReference>
<reference evidence="2 3" key="1">
    <citation type="journal article" date="2013" name="Nat. Commun.">
        <title>Genome sequence and functional genomic analysis of the oil-degrading bacterium Oleispira antarctica.</title>
        <authorList>
            <person name="Kube M."/>
            <person name="Chernikova T.N."/>
            <person name="Al-Ramahi Y."/>
            <person name="Beloqui A."/>
            <person name="Lopez-Cortez N."/>
            <person name="Guazzaroni M.E."/>
            <person name="Heipieper H.J."/>
            <person name="Klages S."/>
            <person name="Kotsyurbenko O.R."/>
            <person name="Langer I."/>
            <person name="Nechitaylo T.Y."/>
            <person name="Lunsdorf H."/>
            <person name="Fernandez M."/>
            <person name="Juarez S."/>
            <person name="Ciordia S."/>
            <person name="Singer A."/>
            <person name="Kagan O."/>
            <person name="Egorova O."/>
            <person name="Petit P.A."/>
            <person name="Stogios P."/>
            <person name="Kim Y."/>
            <person name="Tchigvintsev A."/>
            <person name="Flick R."/>
            <person name="Denaro R."/>
            <person name="Genovese M."/>
            <person name="Albar J.P."/>
            <person name="Reva O.N."/>
            <person name="Martinez-Gomariz M."/>
            <person name="Tran H."/>
            <person name="Ferrer M."/>
            <person name="Savchenko A."/>
            <person name="Yakunin A.F."/>
            <person name="Yakimov M.M."/>
            <person name="Golyshina O.V."/>
            <person name="Reinhardt R."/>
            <person name="Golyshin P.N."/>
        </authorList>
    </citation>
    <scope>NUCLEOTIDE SEQUENCE [LARGE SCALE GENOMIC DNA]</scope>
</reference>
<evidence type="ECO:0000313" key="2">
    <source>
        <dbReference type="EMBL" id="CCK76721.1"/>
    </source>
</evidence>
<feature type="chain" id="PRO_5004374264" evidence="1">
    <location>
        <begin position="23"/>
        <end position="518"/>
    </location>
</feature>
<accession>R4YNQ1</accession>
<dbReference type="SUPFAM" id="SSF57184">
    <property type="entry name" value="Growth factor receptor domain"/>
    <property type="match status" value="1"/>
</dbReference>